<feature type="compositionally biased region" description="Basic and acidic residues" evidence="1">
    <location>
        <begin position="1"/>
        <end position="17"/>
    </location>
</feature>
<dbReference type="RefSeq" id="WP_172314409.1">
    <property type="nucleotide sequence ID" value="NZ_WOEY01000092.1"/>
</dbReference>
<reference evidence="2 3" key="1">
    <citation type="submission" date="2019-11" db="EMBL/GenBank/DDBJ databases">
        <title>Metabolism of dissolved organic matter in forest soils.</title>
        <authorList>
            <person name="Cyle K.T."/>
            <person name="Wilhelm R.C."/>
            <person name="Martinez C.E."/>
        </authorList>
    </citation>
    <scope>NUCLEOTIDE SEQUENCE [LARGE SCALE GENOMIC DNA]</scope>
    <source>
        <strain evidence="2 3">1N</strain>
    </source>
</reference>
<comment type="caution">
    <text evidence="2">The sequence shown here is derived from an EMBL/GenBank/DDBJ whole genome shotgun (WGS) entry which is preliminary data.</text>
</comment>
<accession>A0ABX2BWG6</accession>
<name>A0ABX2BWG6_9BURK</name>
<evidence type="ECO:0000313" key="2">
    <source>
        <dbReference type="EMBL" id="NPT44358.1"/>
    </source>
</evidence>
<feature type="compositionally biased region" description="Basic residues" evidence="1">
    <location>
        <begin position="44"/>
        <end position="54"/>
    </location>
</feature>
<keyword evidence="3" id="KW-1185">Reference proteome</keyword>
<organism evidence="2 3">
    <name type="scientific">Paraburkholderia solitsugae</name>
    <dbReference type="NCBI Taxonomy" id="2675748"/>
    <lineage>
        <taxon>Bacteria</taxon>
        <taxon>Pseudomonadati</taxon>
        <taxon>Pseudomonadota</taxon>
        <taxon>Betaproteobacteria</taxon>
        <taxon>Burkholderiales</taxon>
        <taxon>Burkholderiaceae</taxon>
        <taxon>Paraburkholderia</taxon>
    </lineage>
</organism>
<dbReference type="Proteomes" id="UP000652198">
    <property type="component" value="Unassembled WGS sequence"/>
</dbReference>
<feature type="region of interest" description="Disordered" evidence="1">
    <location>
        <begin position="1"/>
        <end position="54"/>
    </location>
</feature>
<dbReference type="EMBL" id="WOEY01000092">
    <property type="protein sequence ID" value="NPT44358.1"/>
    <property type="molecule type" value="Genomic_DNA"/>
</dbReference>
<protein>
    <submittedName>
        <fullName evidence="2">Uncharacterized protein</fullName>
    </submittedName>
</protein>
<evidence type="ECO:0000256" key="1">
    <source>
        <dbReference type="SAM" id="MobiDB-lite"/>
    </source>
</evidence>
<evidence type="ECO:0000313" key="3">
    <source>
        <dbReference type="Proteomes" id="UP000652198"/>
    </source>
</evidence>
<gene>
    <name evidence="2" type="ORF">GNZ12_24210</name>
</gene>
<proteinExistence type="predicted"/>
<sequence>MSEQDRLQVMHGAKDAVTHSPDNPQKVIGSSATSAEDDAAEAVKKRRSKLKKTGSRGGFAGLLKELNNAKAEETVTKALPVASGPREVVRFNDGLDQAAIIKTLKAGPTAAQTPTDGAMLKALAPAFDKAAKTLGVTNPLLKSDAPVGSTSLEATYNSDSATLTGGDALRKQSLPKKIFVKMEPAPLTGDEITKAASAALTAGAITGAEAKTIATHVALNGGKHCDPDLLKKIGSHVK</sequence>